<evidence type="ECO:0000313" key="3">
    <source>
        <dbReference type="Proteomes" id="UP000240883"/>
    </source>
</evidence>
<dbReference type="AlphaFoldDB" id="A0A2T2NFB6"/>
<feature type="region of interest" description="Disordered" evidence="1">
    <location>
        <begin position="229"/>
        <end position="258"/>
    </location>
</feature>
<gene>
    <name evidence="2" type="ORF">BS50DRAFT_647486</name>
</gene>
<dbReference type="EMBL" id="KZ678139">
    <property type="protein sequence ID" value="PSN63738.1"/>
    <property type="molecule type" value="Genomic_DNA"/>
</dbReference>
<name>A0A2T2NFB6_CORCC</name>
<proteinExistence type="predicted"/>
<accession>A0A2T2NFB6</accession>
<reference evidence="2 3" key="1">
    <citation type="journal article" date="2018" name="Front. Microbiol.">
        <title>Genome-Wide Analysis of Corynespora cassiicola Leaf Fall Disease Putative Effectors.</title>
        <authorList>
            <person name="Lopez D."/>
            <person name="Ribeiro S."/>
            <person name="Label P."/>
            <person name="Fumanal B."/>
            <person name="Venisse J.S."/>
            <person name="Kohler A."/>
            <person name="de Oliveira R.R."/>
            <person name="Labutti K."/>
            <person name="Lipzen A."/>
            <person name="Lail K."/>
            <person name="Bauer D."/>
            <person name="Ohm R.A."/>
            <person name="Barry K.W."/>
            <person name="Spatafora J."/>
            <person name="Grigoriev I.V."/>
            <person name="Martin F.M."/>
            <person name="Pujade-Renaud V."/>
        </authorList>
    </citation>
    <scope>NUCLEOTIDE SEQUENCE [LARGE SCALE GENOMIC DNA]</scope>
    <source>
        <strain evidence="2 3">Philippines</strain>
    </source>
</reference>
<protein>
    <submittedName>
        <fullName evidence="2">Uncharacterized protein</fullName>
    </submittedName>
</protein>
<sequence>MARQDRKLWPATLLAWPSARHGDPPTPRHGWPDSQALQAIFPPRKSPRLSAAVMYESPVDRSRAAPAPAPARVCMSACLHSRRRRRSRRRRSPTAQPCVARVRVRVRCLLLPPRRPILATTAVQFSAPDVERSLAPCGLAPSRWVLAGAMPLDANSSWPARAPIPDRRQTRNGHLCASQLLCAASILVLLGPSWSTGQPFTPLPSVVRARHGWPKPIFIHDPLACSQRAPSMPAHARPCPPPMPGASSSPEAPFRVHL</sequence>
<dbReference type="Proteomes" id="UP000240883">
    <property type="component" value="Unassembled WGS sequence"/>
</dbReference>
<keyword evidence="3" id="KW-1185">Reference proteome</keyword>
<organism evidence="2 3">
    <name type="scientific">Corynespora cassiicola Philippines</name>
    <dbReference type="NCBI Taxonomy" id="1448308"/>
    <lineage>
        <taxon>Eukaryota</taxon>
        <taxon>Fungi</taxon>
        <taxon>Dikarya</taxon>
        <taxon>Ascomycota</taxon>
        <taxon>Pezizomycotina</taxon>
        <taxon>Dothideomycetes</taxon>
        <taxon>Pleosporomycetidae</taxon>
        <taxon>Pleosporales</taxon>
        <taxon>Corynesporascaceae</taxon>
        <taxon>Corynespora</taxon>
    </lineage>
</organism>
<feature type="compositionally biased region" description="Low complexity" evidence="1">
    <location>
        <begin position="245"/>
        <end position="258"/>
    </location>
</feature>
<evidence type="ECO:0000313" key="2">
    <source>
        <dbReference type="EMBL" id="PSN63738.1"/>
    </source>
</evidence>
<evidence type="ECO:0000256" key="1">
    <source>
        <dbReference type="SAM" id="MobiDB-lite"/>
    </source>
</evidence>